<dbReference type="AlphaFoldDB" id="A0A1H3LQJ9"/>
<dbReference type="GO" id="GO:0005886">
    <property type="term" value="C:plasma membrane"/>
    <property type="evidence" value="ECO:0007669"/>
    <property type="project" value="UniProtKB-SubCell"/>
</dbReference>
<evidence type="ECO:0000256" key="3">
    <source>
        <dbReference type="ARBA" id="ARBA00022475"/>
    </source>
</evidence>
<keyword evidence="10" id="KW-1185">Reference proteome</keyword>
<proteinExistence type="predicted"/>
<evidence type="ECO:0000259" key="8">
    <source>
        <dbReference type="Pfam" id="PF00884"/>
    </source>
</evidence>
<dbReference type="InterPro" id="IPR017850">
    <property type="entry name" value="Alkaline_phosphatase_core_sf"/>
</dbReference>
<keyword evidence="6 7" id="KW-0472">Membrane</keyword>
<comment type="pathway">
    <text evidence="2">Cell wall biogenesis; lipoteichoic acid biosynthesis.</text>
</comment>
<dbReference type="CDD" id="cd16015">
    <property type="entry name" value="LTA_synthase"/>
    <property type="match status" value="1"/>
</dbReference>
<evidence type="ECO:0000256" key="6">
    <source>
        <dbReference type="ARBA" id="ARBA00023136"/>
    </source>
</evidence>
<feature type="transmembrane region" description="Helical" evidence="7">
    <location>
        <begin position="145"/>
        <end position="165"/>
    </location>
</feature>
<keyword evidence="4 7" id="KW-0812">Transmembrane</keyword>
<feature type="domain" description="Sulfatase N-terminal" evidence="8">
    <location>
        <begin position="280"/>
        <end position="587"/>
    </location>
</feature>
<sequence length="632" mass="73812">MGEKLKIIFKNTNLFVFVSKKEKVSAKRAESKSDFNLHIRNIIIFLAYLISCACCFYLIEFFVHNPFVEVRTIPQILNIILFELLGLAILFIVGSIKFALRIMLSCSLVFGLINYYVLKFRSTPFVPWDLWSIKTAKNVASNYNYALSTNAIIVIICFFVFFLLSHFLDFKVKNIKIRLLAAVMTVLGVFMLAQMVQNDDNSYKLDLYPFLFTPDYMNRVNGATITFTMNLKYLKIDKPSDYSKQNVKNILKEYQKNKTDNEFKKIKFENKDKKRIKDYPNIIVVMDEAFSDLEILGDIHTNEELLPNLKKLQESASYNIKNAAGNNIKIQTGYLNVSVCGGNTANTEFEFLTGNTMAFLPSGSIPYQQYIKKDLQALPRQLRNLGYKCYALHPYFKDGWERQKVYPMLGFEKFYSLENYENPEYIRDYISDRTVVNKIIELYEKKDKNDRLFLFNVTMQNHGSYYEEFKNFTPSVKVVGSSNFSLKQYLSLINKTDKDLDTLIRYFKNKSEKTIIVFFGDHQPSDSVVNTIFELNGKDTSKLDLQTIKNRYKVPYVIWANYDIKVQNNKELSVNYLATDVLKMANIPTSPYQNFLFDLQKKHSVITSIDKPKDDKMLKKYKNIQYYNLFDN</sequence>
<evidence type="ECO:0000313" key="10">
    <source>
        <dbReference type="Proteomes" id="UP000183918"/>
    </source>
</evidence>
<feature type="transmembrane region" description="Helical" evidence="7">
    <location>
        <begin position="98"/>
        <end position="118"/>
    </location>
</feature>
<dbReference type="Proteomes" id="UP000183918">
    <property type="component" value="Unassembled WGS sequence"/>
</dbReference>
<dbReference type="Pfam" id="PF00884">
    <property type="entry name" value="Sulfatase"/>
    <property type="match status" value="1"/>
</dbReference>
<dbReference type="InterPro" id="IPR000917">
    <property type="entry name" value="Sulfatase_N"/>
</dbReference>
<dbReference type="STRING" id="1122142.SAMN02910414_02089"/>
<dbReference type="GO" id="GO:0016740">
    <property type="term" value="F:transferase activity"/>
    <property type="evidence" value="ECO:0007669"/>
    <property type="project" value="UniProtKB-KW"/>
</dbReference>
<dbReference type="PANTHER" id="PTHR47371">
    <property type="entry name" value="LIPOTEICHOIC ACID SYNTHASE"/>
    <property type="match status" value="1"/>
</dbReference>
<evidence type="ECO:0000256" key="1">
    <source>
        <dbReference type="ARBA" id="ARBA00004651"/>
    </source>
</evidence>
<gene>
    <name evidence="9" type="ORF">SAMN02910414_02089</name>
</gene>
<evidence type="ECO:0000256" key="2">
    <source>
        <dbReference type="ARBA" id="ARBA00004936"/>
    </source>
</evidence>
<feature type="transmembrane region" description="Helical" evidence="7">
    <location>
        <begin position="75"/>
        <end position="93"/>
    </location>
</feature>
<evidence type="ECO:0000313" key="9">
    <source>
        <dbReference type="EMBL" id="SDY66712.1"/>
    </source>
</evidence>
<keyword evidence="3" id="KW-1003">Cell membrane</keyword>
<name>A0A1H3LQJ9_9FIRM</name>
<dbReference type="SUPFAM" id="SSF53649">
    <property type="entry name" value="Alkaline phosphatase-like"/>
    <property type="match status" value="1"/>
</dbReference>
<dbReference type="OrthoDB" id="243547at2"/>
<feature type="transmembrane region" description="Helical" evidence="7">
    <location>
        <begin position="42"/>
        <end position="63"/>
    </location>
</feature>
<organism evidence="9 10">
    <name type="scientific">Lachnobacterium bovis DSM 14045</name>
    <dbReference type="NCBI Taxonomy" id="1122142"/>
    <lineage>
        <taxon>Bacteria</taxon>
        <taxon>Bacillati</taxon>
        <taxon>Bacillota</taxon>
        <taxon>Clostridia</taxon>
        <taxon>Lachnospirales</taxon>
        <taxon>Lachnospiraceae</taxon>
        <taxon>Lachnobacterium</taxon>
    </lineage>
</organism>
<evidence type="ECO:0000256" key="7">
    <source>
        <dbReference type="SAM" id="Phobius"/>
    </source>
</evidence>
<reference evidence="9 10" key="1">
    <citation type="submission" date="2016-10" db="EMBL/GenBank/DDBJ databases">
        <authorList>
            <person name="de Groot N.N."/>
        </authorList>
    </citation>
    <scope>NUCLEOTIDE SEQUENCE [LARGE SCALE GENOMIC DNA]</scope>
    <source>
        <strain evidence="9 10">DSM 14045</strain>
    </source>
</reference>
<comment type="subcellular location">
    <subcellularLocation>
        <location evidence="1">Cell membrane</location>
        <topology evidence="1">Multi-pass membrane protein</topology>
    </subcellularLocation>
</comment>
<dbReference type="EMBL" id="FNPG01000027">
    <property type="protein sequence ID" value="SDY66712.1"/>
    <property type="molecule type" value="Genomic_DNA"/>
</dbReference>
<evidence type="ECO:0000256" key="4">
    <source>
        <dbReference type="ARBA" id="ARBA00022692"/>
    </source>
</evidence>
<keyword evidence="9" id="KW-0808">Transferase</keyword>
<dbReference type="InterPro" id="IPR050448">
    <property type="entry name" value="OpgB/LTA_synthase_biosynth"/>
</dbReference>
<accession>A0A1H3LQJ9</accession>
<keyword evidence="5 7" id="KW-1133">Transmembrane helix</keyword>
<evidence type="ECO:0000256" key="5">
    <source>
        <dbReference type="ARBA" id="ARBA00022989"/>
    </source>
</evidence>
<dbReference type="PANTHER" id="PTHR47371:SF3">
    <property type="entry name" value="PHOSPHOGLYCEROL TRANSFERASE I"/>
    <property type="match status" value="1"/>
</dbReference>
<dbReference type="RefSeq" id="WP_083354553.1">
    <property type="nucleotide sequence ID" value="NZ_FNPG01000027.1"/>
</dbReference>
<protein>
    <submittedName>
        <fullName evidence="9">Phosphoglycerol transferase MdoB</fullName>
    </submittedName>
</protein>
<dbReference type="Gene3D" id="3.40.720.10">
    <property type="entry name" value="Alkaline Phosphatase, subunit A"/>
    <property type="match status" value="1"/>
</dbReference>
<feature type="transmembrane region" description="Helical" evidence="7">
    <location>
        <begin position="177"/>
        <end position="196"/>
    </location>
</feature>